<dbReference type="PANTHER" id="PTHR43289">
    <property type="entry name" value="MITOGEN-ACTIVATED PROTEIN KINASE KINASE KINASE 20-RELATED"/>
    <property type="match status" value="1"/>
</dbReference>
<feature type="transmembrane region" description="Helical" evidence="7">
    <location>
        <begin position="511"/>
        <end position="533"/>
    </location>
</feature>
<comment type="caution">
    <text evidence="9">The sequence shown here is derived from an EMBL/GenBank/DDBJ whole genome shotgun (WGS) entry which is preliminary data.</text>
</comment>
<dbReference type="InterPro" id="IPR008271">
    <property type="entry name" value="Ser/Thr_kinase_AS"/>
</dbReference>
<feature type="compositionally biased region" description="Low complexity" evidence="6">
    <location>
        <begin position="354"/>
        <end position="372"/>
    </location>
</feature>
<dbReference type="PANTHER" id="PTHR43289:SF34">
    <property type="entry name" value="SERINE_THREONINE-PROTEIN KINASE YBDM-RELATED"/>
    <property type="match status" value="1"/>
</dbReference>
<dbReference type="CDD" id="cd14014">
    <property type="entry name" value="STKc_PknB_like"/>
    <property type="match status" value="1"/>
</dbReference>
<feature type="region of interest" description="Disordered" evidence="6">
    <location>
        <begin position="438"/>
        <end position="458"/>
    </location>
</feature>
<feature type="binding site" evidence="5">
    <location>
        <position position="54"/>
    </location>
    <ligand>
        <name>ATP</name>
        <dbReference type="ChEBI" id="CHEBI:30616"/>
    </ligand>
</feature>
<keyword evidence="7" id="KW-0472">Membrane</keyword>
<reference evidence="9 10" key="1">
    <citation type="submission" date="2019-09" db="EMBL/GenBank/DDBJ databases">
        <title>Bifidobacterium canis sp. nov., isolated from the digestive tract of German Shepherd dog puppy.</title>
        <authorList>
            <person name="Bunesova V."/>
        </authorList>
    </citation>
    <scope>NUCLEOTIDE SEQUENCE [LARGE SCALE GENOMIC DNA]</scope>
    <source>
        <strain evidence="9 10">GSD1FS</strain>
    </source>
</reference>
<dbReference type="PROSITE" id="PS50011">
    <property type="entry name" value="PROTEIN_KINASE_DOM"/>
    <property type="match status" value="1"/>
</dbReference>
<evidence type="ECO:0000256" key="4">
    <source>
        <dbReference type="ARBA" id="ARBA00022840"/>
    </source>
</evidence>
<keyword evidence="10" id="KW-1185">Reference proteome</keyword>
<feature type="region of interest" description="Disordered" evidence="6">
    <location>
        <begin position="321"/>
        <end position="341"/>
    </location>
</feature>
<keyword evidence="7" id="KW-1133">Transmembrane helix</keyword>
<dbReference type="SMART" id="SM00220">
    <property type="entry name" value="S_TKc"/>
    <property type="match status" value="1"/>
</dbReference>
<dbReference type="Proteomes" id="UP000487882">
    <property type="component" value="Unassembled WGS sequence"/>
</dbReference>
<dbReference type="GO" id="GO:0004674">
    <property type="term" value="F:protein serine/threonine kinase activity"/>
    <property type="evidence" value="ECO:0007669"/>
    <property type="project" value="UniProtKB-KW"/>
</dbReference>
<proteinExistence type="predicted"/>
<dbReference type="Pfam" id="PF00069">
    <property type="entry name" value="Pkinase"/>
    <property type="match status" value="1"/>
</dbReference>
<gene>
    <name evidence="9" type="ORF">GSD1FS_0534</name>
</gene>
<evidence type="ECO:0000256" key="2">
    <source>
        <dbReference type="ARBA" id="ARBA00022741"/>
    </source>
</evidence>
<evidence type="ECO:0000259" key="8">
    <source>
        <dbReference type="PROSITE" id="PS50011"/>
    </source>
</evidence>
<keyword evidence="3 9" id="KW-0418">Kinase</keyword>
<evidence type="ECO:0000256" key="1">
    <source>
        <dbReference type="ARBA" id="ARBA00022679"/>
    </source>
</evidence>
<feature type="transmembrane region" description="Helical" evidence="7">
    <location>
        <begin position="637"/>
        <end position="654"/>
    </location>
</feature>
<evidence type="ECO:0000256" key="7">
    <source>
        <dbReference type="SAM" id="Phobius"/>
    </source>
</evidence>
<dbReference type="InterPro" id="IPR000719">
    <property type="entry name" value="Prot_kinase_dom"/>
</dbReference>
<feature type="domain" description="Protein kinase" evidence="8">
    <location>
        <begin position="26"/>
        <end position="293"/>
    </location>
</feature>
<feature type="region of interest" description="Disordered" evidence="6">
    <location>
        <begin position="411"/>
        <end position="430"/>
    </location>
</feature>
<accession>A0A7K1J3K1</accession>
<evidence type="ECO:0000256" key="6">
    <source>
        <dbReference type="SAM" id="MobiDB-lite"/>
    </source>
</evidence>
<name>A0A7K1J3K1_9BIFI</name>
<feature type="compositionally biased region" description="Low complexity" evidence="6">
    <location>
        <begin position="387"/>
        <end position="404"/>
    </location>
</feature>
<evidence type="ECO:0000313" key="9">
    <source>
        <dbReference type="EMBL" id="MUH59217.1"/>
    </source>
</evidence>
<dbReference type="AlphaFoldDB" id="A0A7K1J3K1"/>
<evidence type="ECO:0000313" key="10">
    <source>
        <dbReference type="Proteomes" id="UP000487882"/>
    </source>
</evidence>
<evidence type="ECO:0000256" key="5">
    <source>
        <dbReference type="PROSITE-ProRule" id="PRU10141"/>
    </source>
</evidence>
<sequence length="727" mass="78366">MERYTIGRMTDINALQLQPGDMVGGYTLDSRLGSGAMGSVWKVVDGGGTAYAMKILRASLSDSEDGNRDSPEYRAQVVARERLRREAVAMRKIKNPGVVQIVDMEIDDSLAFLVTELIEGENLREDVRHNGKYVGDDLERLSSKLIDAVHAVHEAGIVHRDIKPTNVMISVTGPVLVDFGIAMAPGENHVTSTGLVMGTPGFIAPEIIEGAESTADSDWWSLASVLAFAATGEPVFGTSPMMAVLQREAAGHANLTGLPPHTMEAFRAALNPDPSQRCTPQELLEAIRSDAWNGDGEAMLPFDAGDPGRVLRSRERVDNPRTLWRRQSMPTEALPVHASQTTQPMLLDEPAATQAMPAQRAQSAQPAQQFASLSKPPAPPAQTTLLQQQEPATQAMQAMPAQETEATRPLMAGDSDANADSSDAQATRAMPAPTRVLATQPAAAEEPTQALPTNTFKPVEPAPAYQPPEGYNGEFADTQPPSNYQQYAQTPAFAPPQVAYQQAAQMHRSRAIVPILLTALPLMILAATCPIGAGITASVLIWVQTALGMNLNAHITHVLKRGGQDGTGSKVLRAAQLPWHLFAAIFMSIWSLLLFWVTYLILLAASTYLMGLPTFEQDLPFPAPFGRIPLLSDSPESVSGLWLAVALLLAWLFAQFGPYSANMRAGAGVIVGLSPKQKLELQPQGSSTNIRRFVVLGIWVIALVAAVLNLSITPTIDWWPITAWSPF</sequence>
<dbReference type="InterPro" id="IPR011009">
    <property type="entry name" value="Kinase-like_dom_sf"/>
</dbReference>
<keyword evidence="9" id="KW-0723">Serine/threonine-protein kinase</keyword>
<keyword evidence="4 5" id="KW-0067">ATP-binding</keyword>
<dbReference type="PROSITE" id="PS00107">
    <property type="entry name" value="PROTEIN_KINASE_ATP"/>
    <property type="match status" value="1"/>
</dbReference>
<evidence type="ECO:0000256" key="3">
    <source>
        <dbReference type="ARBA" id="ARBA00022777"/>
    </source>
</evidence>
<dbReference type="GO" id="GO:0005524">
    <property type="term" value="F:ATP binding"/>
    <property type="evidence" value="ECO:0007669"/>
    <property type="project" value="UniProtKB-UniRule"/>
</dbReference>
<dbReference type="SUPFAM" id="SSF56112">
    <property type="entry name" value="Protein kinase-like (PK-like)"/>
    <property type="match status" value="1"/>
</dbReference>
<feature type="compositionally biased region" description="Low complexity" evidence="6">
    <location>
        <begin position="412"/>
        <end position="424"/>
    </location>
</feature>
<feature type="transmembrane region" description="Helical" evidence="7">
    <location>
        <begin position="693"/>
        <end position="712"/>
    </location>
</feature>
<dbReference type="EMBL" id="WNLP01000002">
    <property type="protein sequence ID" value="MUH59217.1"/>
    <property type="molecule type" value="Genomic_DNA"/>
</dbReference>
<dbReference type="PROSITE" id="PS00108">
    <property type="entry name" value="PROTEIN_KINASE_ST"/>
    <property type="match status" value="1"/>
</dbReference>
<keyword evidence="1" id="KW-0808">Transferase</keyword>
<keyword evidence="7" id="KW-0812">Transmembrane</keyword>
<dbReference type="Gene3D" id="1.10.510.10">
    <property type="entry name" value="Transferase(Phosphotransferase) domain 1"/>
    <property type="match status" value="1"/>
</dbReference>
<keyword evidence="2 5" id="KW-0547">Nucleotide-binding</keyword>
<organism evidence="9 10">
    <name type="scientific">Bifidobacterium canis</name>
    <dbReference type="NCBI Taxonomy" id="2610880"/>
    <lineage>
        <taxon>Bacteria</taxon>
        <taxon>Bacillati</taxon>
        <taxon>Actinomycetota</taxon>
        <taxon>Actinomycetes</taxon>
        <taxon>Bifidobacteriales</taxon>
        <taxon>Bifidobacteriaceae</taxon>
        <taxon>Bifidobacterium</taxon>
    </lineage>
</organism>
<protein>
    <submittedName>
        <fullName evidence="9">Serine/threonine protein kinase</fullName>
    </submittedName>
</protein>
<dbReference type="InterPro" id="IPR017441">
    <property type="entry name" value="Protein_kinase_ATP_BS"/>
</dbReference>
<feature type="region of interest" description="Disordered" evidence="6">
    <location>
        <begin position="353"/>
        <end position="406"/>
    </location>
</feature>
<feature type="transmembrane region" description="Helical" evidence="7">
    <location>
        <begin position="579"/>
        <end position="605"/>
    </location>
</feature>